<evidence type="ECO:0000313" key="2">
    <source>
        <dbReference type="EMBL" id="OGC84136.1"/>
    </source>
</evidence>
<reference evidence="2 3" key="1">
    <citation type="journal article" date="2016" name="Nat. Commun.">
        <title>Thousands of microbial genomes shed light on interconnected biogeochemical processes in an aquifer system.</title>
        <authorList>
            <person name="Anantharaman K."/>
            <person name="Brown C.T."/>
            <person name="Hug L.A."/>
            <person name="Sharon I."/>
            <person name="Castelle C.J."/>
            <person name="Probst A.J."/>
            <person name="Thomas B.C."/>
            <person name="Singh A."/>
            <person name="Wilkins M.J."/>
            <person name="Karaoz U."/>
            <person name="Brodie E.L."/>
            <person name="Williams K.H."/>
            <person name="Hubbard S.S."/>
            <person name="Banfield J.F."/>
        </authorList>
    </citation>
    <scope>NUCLEOTIDE SEQUENCE [LARGE SCALE GENOMIC DNA]</scope>
</reference>
<gene>
    <name evidence="2" type="ORF">A3D68_02320</name>
</gene>
<dbReference type="Proteomes" id="UP000177564">
    <property type="component" value="Unassembled WGS sequence"/>
</dbReference>
<feature type="transmembrane region" description="Helical" evidence="1">
    <location>
        <begin position="25"/>
        <end position="49"/>
    </location>
</feature>
<dbReference type="STRING" id="1797240.A3D68_02320"/>
<organism evidence="2 3">
    <name type="scientific">Candidatus Adlerbacteria bacterium RIFCSPHIGHO2_02_FULL_52_17</name>
    <dbReference type="NCBI Taxonomy" id="1797240"/>
    <lineage>
        <taxon>Bacteria</taxon>
        <taxon>Candidatus Adleribacteriota</taxon>
    </lineage>
</organism>
<protein>
    <submittedName>
        <fullName evidence="2">Uncharacterized protein</fullName>
    </submittedName>
</protein>
<keyword evidence="1" id="KW-1133">Transmembrane helix</keyword>
<dbReference type="AlphaFoldDB" id="A0A1F4XRJ1"/>
<sequence length="208" mass="22196">MDPQATTSFIPKKPLVGESRRGSTFGLLMLACILIFIMSLVAAGATFIYEQYLNSAITSKSKSLTAYQNAFDKGVIQDLVRTDSLINQSKTLLATHVAPSAIFDLLSSQTLEKVQFSKFEYSVGDSGVAVIHLDGSADSFSTIALQSDQFGASKVLKDTIFSNINISAETGRVTFSISAGVDPSLTLFSRTVVQTSSVPDDASSSTQI</sequence>
<comment type="caution">
    <text evidence="2">The sequence shown here is derived from an EMBL/GenBank/DDBJ whole genome shotgun (WGS) entry which is preliminary data.</text>
</comment>
<keyword evidence="1" id="KW-0472">Membrane</keyword>
<keyword evidence="1" id="KW-0812">Transmembrane</keyword>
<proteinExistence type="predicted"/>
<dbReference type="EMBL" id="MEWU01000001">
    <property type="protein sequence ID" value="OGC84136.1"/>
    <property type="molecule type" value="Genomic_DNA"/>
</dbReference>
<evidence type="ECO:0000256" key="1">
    <source>
        <dbReference type="SAM" id="Phobius"/>
    </source>
</evidence>
<evidence type="ECO:0000313" key="3">
    <source>
        <dbReference type="Proteomes" id="UP000177564"/>
    </source>
</evidence>
<accession>A0A1F4XRJ1</accession>
<name>A0A1F4XRJ1_9BACT</name>